<evidence type="ECO:0000313" key="3">
    <source>
        <dbReference type="Proteomes" id="UP000307440"/>
    </source>
</evidence>
<name>A0A5C3L0X8_COPMA</name>
<feature type="region of interest" description="Disordered" evidence="1">
    <location>
        <begin position="73"/>
        <end position="104"/>
    </location>
</feature>
<dbReference type="EMBL" id="ML210172">
    <property type="protein sequence ID" value="TFK26632.1"/>
    <property type="molecule type" value="Genomic_DNA"/>
</dbReference>
<accession>A0A5C3L0X8</accession>
<feature type="region of interest" description="Disordered" evidence="1">
    <location>
        <begin position="121"/>
        <end position="160"/>
    </location>
</feature>
<protein>
    <submittedName>
        <fullName evidence="2">Uncharacterized protein</fullName>
    </submittedName>
</protein>
<evidence type="ECO:0000313" key="2">
    <source>
        <dbReference type="EMBL" id="TFK26632.1"/>
    </source>
</evidence>
<sequence length="287" mass="31114">MTSLCRRNVATTVRQWQRCYTTADLAQRPSNDDLSTFNGESQGLVGKLLRETASGKEVLNDQTSRIAELARKRREARLARERDAAQPPKPQPQPAAASTPKQLKLTPAAQARLEAIRESLKKAAVDQQRPAQKTGGPATKKPKPTSRQAAPKAEVSETDVPFEEGEVALQLYPDFPSSTGPDPVSKDLSDIFQPPAAVQLASSLSVPNANIQITASQVALLRAVLGGEYSAYTLKKTEAYSTPLQRLDIPTQLKIALAASKNLSPSARGHVLLTVEKFVGKFKPKEQ</sequence>
<reference evidence="2 3" key="1">
    <citation type="journal article" date="2019" name="Nat. Ecol. Evol.">
        <title>Megaphylogeny resolves global patterns of mushroom evolution.</title>
        <authorList>
            <person name="Varga T."/>
            <person name="Krizsan K."/>
            <person name="Foldi C."/>
            <person name="Dima B."/>
            <person name="Sanchez-Garcia M."/>
            <person name="Sanchez-Ramirez S."/>
            <person name="Szollosi G.J."/>
            <person name="Szarkandi J.G."/>
            <person name="Papp V."/>
            <person name="Albert L."/>
            <person name="Andreopoulos W."/>
            <person name="Angelini C."/>
            <person name="Antonin V."/>
            <person name="Barry K.W."/>
            <person name="Bougher N.L."/>
            <person name="Buchanan P."/>
            <person name="Buyck B."/>
            <person name="Bense V."/>
            <person name="Catcheside P."/>
            <person name="Chovatia M."/>
            <person name="Cooper J."/>
            <person name="Damon W."/>
            <person name="Desjardin D."/>
            <person name="Finy P."/>
            <person name="Geml J."/>
            <person name="Haridas S."/>
            <person name="Hughes K."/>
            <person name="Justo A."/>
            <person name="Karasinski D."/>
            <person name="Kautmanova I."/>
            <person name="Kiss B."/>
            <person name="Kocsube S."/>
            <person name="Kotiranta H."/>
            <person name="LaButti K.M."/>
            <person name="Lechner B.E."/>
            <person name="Liimatainen K."/>
            <person name="Lipzen A."/>
            <person name="Lukacs Z."/>
            <person name="Mihaltcheva S."/>
            <person name="Morgado L.N."/>
            <person name="Niskanen T."/>
            <person name="Noordeloos M.E."/>
            <person name="Ohm R.A."/>
            <person name="Ortiz-Santana B."/>
            <person name="Ovrebo C."/>
            <person name="Racz N."/>
            <person name="Riley R."/>
            <person name="Savchenko A."/>
            <person name="Shiryaev A."/>
            <person name="Soop K."/>
            <person name="Spirin V."/>
            <person name="Szebenyi C."/>
            <person name="Tomsovsky M."/>
            <person name="Tulloss R.E."/>
            <person name="Uehling J."/>
            <person name="Grigoriev I.V."/>
            <person name="Vagvolgyi C."/>
            <person name="Papp T."/>
            <person name="Martin F.M."/>
            <person name="Miettinen O."/>
            <person name="Hibbett D.S."/>
            <person name="Nagy L.G."/>
        </authorList>
    </citation>
    <scope>NUCLEOTIDE SEQUENCE [LARGE SCALE GENOMIC DNA]</scope>
    <source>
        <strain evidence="2 3">CBS 121175</strain>
    </source>
</reference>
<gene>
    <name evidence="2" type="ORF">FA15DRAFT_754804</name>
</gene>
<keyword evidence="3" id="KW-1185">Reference proteome</keyword>
<evidence type="ECO:0000256" key="1">
    <source>
        <dbReference type="SAM" id="MobiDB-lite"/>
    </source>
</evidence>
<organism evidence="2 3">
    <name type="scientific">Coprinopsis marcescibilis</name>
    <name type="common">Agaric fungus</name>
    <name type="synonym">Psathyrella marcescibilis</name>
    <dbReference type="NCBI Taxonomy" id="230819"/>
    <lineage>
        <taxon>Eukaryota</taxon>
        <taxon>Fungi</taxon>
        <taxon>Dikarya</taxon>
        <taxon>Basidiomycota</taxon>
        <taxon>Agaricomycotina</taxon>
        <taxon>Agaricomycetes</taxon>
        <taxon>Agaricomycetidae</taxon>
        <taxon>Agaricales</taxon>
        <taxon>Agaricineae</taxon>
        <taxon>Psathyrellaceae</taxon>
        <taxon>Coprinopsis</taxon>
    </lineage>
</organism>
<proteinExistence type="predicted"/>
<dbReference type="AlphaFoldDB" id="A0A5C3L0X8"/>
<dbReference type="Proteomes" id="UP000307440">
    <property type="component" value="Unassembled WGS sequence"/>
</dbReference>